<evidence type="ECO:0000256" key="1">
    <source>
        <dbReference type="ARBA" id="ARBA00010646"/>
    </source>
</evidence>
<dbReference type="Proteomes" id="UP000274578">
    <property type="component" value="Chromosome 1"/>
</dbReference>
<dbReference type="Pfam" id="PF01183">
    <property type="entry name" value="Glyco_hydro_25"/>
    <property type="match status" value="1"/>
</dbReference>
<dbReference type="KEGG" id="poc:NCTC13071_01426"/>
<comment type="similarity">
    <text evidence="1">Belongs to the glycosyl hydrolase 25 family.</text>
</comment>
<evidence type="ECO:0000256" key="2">
    <source>
        <dbReference type="ARBA" id="ARBA00022737"/>
    </source>
</evidence>
<keyword evidence="3" id="KW-0326">Glycosidase</keyword>
<reference evidence="3 4" key="1">
    <citation type="submission" date="2018-12" db="EMBL/GenBank/DDBJ databases">
        <authorList>
            <consortium name="Pathogen Informatics"/>
        </authorList>
    </citation>
    <scope>NUCLEOTIDE SEQUENCE [LARGE SCALE GENOMIC DNA]</scope>
    <source>
        <strain evidence="3 4">NCTC13071</strain>
    </source>
</reference>
<evidence type="ECO:0000313" key="3">
    <source>
        <dbReference type="EMBL" id="VEH15425.1"/>
    </source>
</evidence>
<dbReference type="GO" id="GO:0016052">
    <property type="term" value="P:carbohydrate catabolic process"/>
    <property type="evidence" value="ECO:0007669"/>
    <property type="project" value="TreeGrafter"/>
</dbReference>
<dbReference type="InterPro" id="IPR017853">
    <property type="entry name" value="GH"/>
</dbReference>
<dbReference type="EMBL" id="LR134384">
    <property type="protein sequence ID" value="VEH15425.1"/>
    <property type="molecule type" value="Genomic_DNA"/>
</dbReference>
<dbReference type="EC" id="3.2.1.17" evidence="3"/>
<sequence>MNRIYQIGILSVIALCFASCGKMSINKKLNYGIVKRGSTIYQGYVIDGKRQGNGKMRDSIGNIYEGTWRNDTLISGTCTDSIGNRYIGFFNQDAQPQGYGVYQSKDGTYYEGNWINGKRDGFGVAITANNELKAGEWHHGHFHGERLNYTNNRIYGIDISKYQHVIGKKHYGIKWHQLRIVGLGKISKKKVTGRIDYPISFIYLKSTEGKSLQNPYYKKDYRDAKAAGFKVGSYHFFTTKTPAAQQAYNFLKNSSVKKGDFPPVLDVEPLPSQIHRMGGTKALFKAVRTWLRIVEKATGRRPILYISQIFVNRYLPEAPDLKAKYRVWIARYGEYKPDVKLVYWQLSPDGRVKGIHGLVDINVFNGYQNEFDKFCNELR</sequence>
<dbReference type="InterPro" id="IPR002053">
    <property type="entry name" value="Glyco_hydro_25"/>
</dbReference>
<dbReference type="PANTHER" id="PTHR34135">
    <property type="entry name" value="LYSOZYME"/>
    <property type="match status" value="1"/>
</dbReference>
<dbReference type="Pfam" id="PF02493">
    <property type="entry name" value="MORN"/>
    <property type="match status" value="4"/>
</dbReference>
<accession>A0A3S4X795</accession>
<organism evidence="3 4">
    <name type="scientific">Segatella oris</name>
    <dbReference type="NCBI Taxonomy" id="28135"/>
    <lineage>
        <taxon>Bacteria</taxon>
        <taxon>Pseudomonadati</taxon>
        <taxon>Bacteroidota</taxon>
        <taxon>Bacteroidia</taxon>
        <taxon>Bacteroidales</taxon>
        <taxon>Prevotellaceae</taxon>
        <taxon>Segatella</taxon>
    </lineage>
</organism>
<name>A0A3S4X795_9BACT</name>
<dbReference type="GO" id="GO:0009253">
    <property type="term" value="P:peptidoglycan catabolic process"/>
    <property type="evidence" value="ECO:0007669"/>
    <property type="project" value="InterPro"/>
</dbReference>
<dbReference type="SMART" id="SM00698">
    <property type="entry name" value="MORN"/>
    <property type="match status" value="2"/>
</dbReference>
<dbReference type="GO" id="GO:0016998">
    <property type="term" value="P:cell wall macromolecule catabolic process"/>
    <property type="evidence" value="ECO:0007669"/>
    <property type="project" value="InterPro"/>
</dbReference>
<keyword evidence="2" id="KW-0677">Repeat</keyword>
<dbReference type="SUPFAM" id="SSF51445">
    <property type="entry name" value="(Trans)glycosidases"/>
    <property type="match status" value="1"/>
</dbReference>
<dbReference type="InterPro" id="IPR003409">
    <property type="entry name" value="MORN"/>
</dbReference>
<keyword evidence="3" id="KW-0378">Hydrolase</keyword>
<evidence type="ECO:0000313" key="4">
    <source>
        <dbReference type="Proteomes" id="UP000274578"/>
    </source>
</evidence>
<dbReference type="Gene3D" id="2.20.110.10">
    <property type="entry name" value="Histone H3 K4-specific methyltransferase SET7/9 N-terminal domain"/>
    <property type="match status" value="1"/>
</dbReference>
<proteinExistence type="inferred from homology"/>
<gene>
    <name evidence="3" type="primary">acm_2</name>
    <name evidence="3" type="ORF">NCTC13071_01426</name>
</gene>
<dbReference type="PANTHER" id="PTHR34135:SF2">
    <property type="entry name" value="LYSOZYME"/>
    <property type="match status" value="1"/>
</dbReference>
<dbReference type="Gene3D" id="3.20.20.80">
    <property type="entry name" value="Glycosidases"/>
    <property type="match status" value="1"/>
</dbReference>
<dbReference type="PROSITE" id="PS51904">
    <property type="entry name" value="GLYCOSYL_HYDROL_F25_2"/>
    <property type="match status" value="1"/>
</dbReference>
<protein>
    <submittedName>
        <fullName evidence="3">Lysozyme M1</fullName>
        <ecNumber evidence="3">3.2.1.17</ecNumber>
    </submittedName>
</protein>
<dbReference type="SUPFAM" id="SSF82185">
    <property type="entry name" value="Histone H3 K4-specific methyltransferase SET7/9 N-terminal domain"/>
    <property type="match status" value="2"/>
</dbReference>
<dbReference type="GO" id="GO:0003796">
    <property type="term" value="F:lysozyme activity"/>
    <property type="evidence" value="ECO:0007669"/>
    <property type="project" value="UniProtKB-EC"/>
</dbReference>
<dbReference type="AlphaFoldDB" id="A0A3S4X795"/>